<feature type="transmembrane region" description="Helical" evidence="2">
    <location>
        <begin position="971"/>
        <end position="996"/>
    </location>
</feature>
<keyword evidence="2" id="KW-0812">Transmembrane</keyword>
<dbReference type="EMBL" id="CAXAMM010020225">
    <property type="protein sequence ID" value="CAK9047511.1"/>
    <property type="molecule type" value="Genomic_DNA"/>
</dbReference>
<sequence>MTSVPEHFVEKLDEVMNNENVPILKRVDQLCEMLQKNGYGYTAMVKPRETLAHPSNRGGSLLNPIDMWEKGLRMVSVGVKPTLLEGNGMAFEMSTDQDTRLAQIQANESVVRAADGCLAKVTMEERFLTVATSHTAAFCKAIEQGLKSCEGVSVDTKSDNGLYKLVNEGWPMFVISEKIERSMPSLPSWLQMAMNSMNLGFKQVNEIEAAALMSDFIKHGKSLSEARAAVEKSDPLCKPQLGAIAYYVGRYGGGEQQGLLQFLSQFSKVYGSLQVGTEMMNGIAFMDMKGSTCLYPFLRQLLLDSWKLKETSPQDENVRVAVFGRLCVRRILHLLGKEKLGREPDGFKGGLEEIGNKFAQELTNPRMKLDGVKGSKNDELKIENLVDAKPADVALVQNDHLKIGMMYIHQKEHGQKQFQLVKTEDDGFTFEHKPFFGETESVKVSLEKLKAWKLHKGQEAEKCEGNEMEELMVHNSAMLKDEIAKAKVQTVLLEACQAHAPAKGSLMFTHGPTAVWACKAIKKGELKLFPSGTVSKIKDGKTKGKLIATYAGQPYSISSFKAVSSFDEKKGVLDAYHWVKSTAGGDEATMVYSKLMQQRNDVAAGVGKQELHQASAAAMPKPCEGDVHADLFHGDHTSDEETAEPMVKKRRYVPTGDYTVLVDVDGAMVEMLMKGKKPSRSDLLVLLNGNMLDAVFNALATDVSTALRIETRPYKKRSGLAKEDWYTNVVCSCWVMVNGKEWRVSRFFGGWEYWVTRPDAEWFAWHRPEGKVAMSSGIEYELVEEEEVERAPLAAVASVSQEYGLEPDEECSPVATGLGPSPVDIPMDADNKTVFDETMVPRAETGDDDVKTLVGEEEWYDAARDAPTEAPSERTPWLPVEVKEEPMEPPKKTEGQNVQEQNGKWFWSGKGSGHWNGFSKWFTTASLATAKGATTNLSGFFSASLSGFFSASLSGFFNASLTGFFKHKPELASLSGFCCLSLCGFTVSFFNGFAFGPQAPLASVVPSPMFLQQASVASHLSSFTGSCFLPFNILLLVVLQCASLAQPYWVLKAILVTLAEIPTFTLTMMQWKVEDLVQEINHLEALESKSKSKTLIDKMVASMESKFKCLPTLTPGITLKIMDAIDDSKLCLETKDKLLNCVDSCTGPASNVKLAAAQQGVAHLPMYFTSTDWQKLQEAVMHREVFEIIASRMKLMGLVSMKEEVKAQALAIVLHWMDSKGNPVPEPWPLYYLVKDFSKVFMATRLTCPVASLATYPWRPADLGEEWLAKVYGKELPMNKDLNLGQYLHKIPLRSTSHLLKVALTMICCALCIWFFTLMK</sequence>
<feature type="transmembrane region" description="Helical" evidence="2">
    <location>
        <begin position="939"/>
        <end position="959"/>
    </location>
</feature>
<evidence type="ECO:0000313" key="3">
    <source>
        <dbReference type="EMBL" id="CAK9047511.1"/>
    </source>
</evidence>
<feature type="transmembrane region" description="Helical" evidence="2">
    <location>
        <begin position="1016"/>
        <end position="1039"/>
    </location>
</feature>
<keyword evidence="2" id="KW-0472">Membrane</keyword>
<evidence type="ECO:0000256" key="1">
    <source>
        <dbReference type="SAM" id="MobiDB-lite"/>
    </source>
</evidence>
<organism evidence="3 4">
    <name type="scientific">Durusdinium trenchii</name>
    <dbReference type="NCBI Taxonomy" id="1381693"/>
    <lineage>
        <taxon>Eukaryota</taxon>
        <taxon>Sar</taxon>
        <taxon>Alveolata</taxon>
        <taxon>Dinophyceae</taxon>
        <taxon>Suessiales</taxon>
        <taxon>Symbiodiniaceae</taxon>
        <taxon>Durusdinium</taxon>
    </lineage>
</organism>
<comment type="caution">
    <text evidence="3">The sequence shown here is derived from an EMBL/GenBank/DDBJ whole genome shotgun (WGS) entry which is preliminary data.</text>
</comment>
<evidence type="ECO:0000313" key="4">
    <source>
        <dbReference type="Proteomes" id="UP001642464"/>
    </source>
</evidence>
<name>A0ABP0M8Y6_9DINO</name>
<feature type="region of interest" description="Disordered" evidence="1">
    <location>
        <begin position="804"/>
        <end position="824"/>
    </location>
</feature>
<proteinExistence type="predicted"/>
<accession>A0ABP0M8Y6</accession>
<feature type="transmembrane region" description="Helical" evidence="2">
    <location>
        <begin position="1299"/>
        <end position="1319"/>
    </location>
</feature>
<evidence type="ECO:0000256" key="2">
    <source>
        <dbReference type="SAM" id="Phobius"/>
    </source>
</evidence>
<keyword evidence="4" id="KW-1185">Reference proteome</keyword>
<reference evidence="3 4" key="1">
    <citation type="submission" date="2024-02" db="EMBL/GenBank/DDBJ databases">
        <authorList>
            <person name="Chen Y."/>
            <person name="Shah S."/>
            <person name="Dougan E. K."/>
            <person name="Thang M."/>
            <person name="Chan C."/>
        </authorList>
    </citation>
    <scope>NUCLEOTIDE SEQUENCE [LARGE SCALE GENOMIC DNA]</scope>
</reference>
<dbReference type="Proteomes" id="UP001642464">
    <property type="component" value="Unassembled WGS sequence"/>
</dbReference>
<gene>
    <name evidence="3" type="ORF">SCF082_LOCUS26612</name>
</gene>
<protein>
    <submittedName>
        <fullName evidence="3">Uncharacterized protein</fullName>
    </submittedName>
</protein>
<keyword evidence="2" id="KW-1133">Transmembrane helix</keyword>